<dbReference type="InterPro" id="IPR032265">
    <property type="entry name" value="DUF4831"/>
</dbReference>
<dbReference type="EMBL" id="VSSQ01000049">
    <property type="protein sequence ID" value="MPL69901.1"/>
    <property type="molecule type" value="Genomic_DNA"/>
</dbReference>
<dbReference type="AlphaFoldDB" id="A0A644TW38"/>
<gene>
    <name evidence="1" type="ORF">SDC9_15652</name>
</gene>
<proteinExistence type="predicted"/>
<comment type="caution">
    <text evidence="1">The sequence shown here is derived from an EMBL/GenBank/DDBJ whole genome shotgun (WGS) entry which is preliminary data.</text>
</comment>
<reference evidence="1" key="1">
    <citation type="submission" date="2019-08" db="EMBL/GenBank/DDBJ databases">
        <authorList>
            <person name="Kucharzyk K."/>
            <person name="Murdoch R.W."/>
            <person name="Higgins S."/>
            <person name="Loffler F."/>
        </authorList>
    </citation>
    <scope>NUCLEOTIDE SEQUENCE</scope>
</reference>
<evidence type="ECO:0008006" key="2">
    <source>
        <dbReference type="Google" id="ProtNLM"/>
    </source>
</evidence>
<name>A0A644TW38_9ZZZZ</name>
<organism evidence="1">
    <name type="scientific">bioreactor metagenome</name>
    <dbReference type="NCBI Taxonomy" id="1076179"/>
    <lineage>
        <taxon>unclassified sequences</taxon>
        <taxon>metagenomes</taxon>
        <taxon>ecological metagenomes</taxon>
    </lineage>
</organism>
<dbReference type="Pfam" id="PF16115">
    <property type="entry name" value="DUF4831"/>
    <property type="match status" value="2"/>
</dbReference>
<evidence type="ECO:0000313" key="1">
    <source>
        <dbReference type="EMBL" id="MPL69901.1"/>
    </source>
</evidence>
<accession>A0A644TW38</accession>
<sequence>MKIKGVSSILFILVIFLVLLPGAISGQVNVVPFGKGMPAAEKNGIFYALPRNVIKVQLSVSKTEAFKGPYADFAAKYLGLSSFIAKNSVEYSIVDVNIEVLAETDPEQYYFVELDEKAKSGRSLIFAMNEQGFISGYSDASKMPGRKQLTADGKPLSSGTGSPFIDLFQPRVLEKVDTIIRRISVDTSTFEDVFIKRSVSERSAEQLAKEAAELIRKIDDNKFNLITGYQEVNYSKDAMEFMISQLEKTKQEYLALFRGVSRTSIAKHVFYVTPGNDQEGMLETVCGFSGSEGITARNTPGAESVSLLIESMNQISSIREFITQREAPLKGKRGLYYRIPEKARISLKSGNRILEQKEAMISQLGMVTFLPAGIFSYVKLNSLSGGIEFISSE</sequence>
<protein>
    <recommendedName>
        <fullName evidence="2">DUF4831 domain-containing protein</fullName>
    </recommendedName>
</protein>